<dbReference type="EMBL" id="KE345190">
    <property type="protein sequence ID" value="EXB95109.1"/>
    <property type="molecule type" value="Genomic_DNA"/>
</dbReference>
<sequence length="85" mass="10658">MVRWTANKVWVEKQKQRKKRMGVKKECERRCAYPRLLHYHHHLVVEDRLREIRERVVHLQHSLDVIQHRLTAIHRLIIQHQHHQR</sequence>
<proteinExistence type="predicted"/>
<evidence type="ECO:0000313" key="2">
    <source>
        <dbReference type="Proteomes" id="UP000030645"/>
    </source>
</evidence>
<organism evidence="1 2">
    <name type="scientific">Morus notabilis</name>
    <dbReference type="NCBI Taxonomy" id="981085"/>
    <lineage>
        <taxon>Eukaryota</taxon>
        <taxon>Viridiplantae</taxon>
        <taxon>Streptophyta</taxon>
        <taxon>Embryophyta</taxon>
        <taxon>Tracheophyta</taxon>
        <taxon>Spermatophyta</taxon>
        <taxon>Magnoliopsida</taxon>
        <taxon>eudicotyledons</taxon>
        <taxon>Gunneridae</taxon>
        <taxon>Pentapetalae</taxon>
        <taxon>rosids</taxon>
        <taxon>fabids</taxon>
        <taxon>Rosales</taxon>
        <taxon>Moraceae</taxon>
        <taxon>Moreae</taxon>
        <taxon>Morus</taxon>
    </lineage>
</organism>
<name>W9RTI0_9ROSA</name>
<evidence type="ECO:0000313" key="1">
    <source>
        <dbReference type="EMBL" id="EXB95109.1"/>
    </source>
</evidence>
<dbReference type="Proteomes" id="UP000030645">
    <property type="component" value="Unassembled WGS sequence"/>
</dbReference>
<dbReference type="AlphaFoldDB" id="W9RTI0"/>
<accession>W9RTI0</accession>
<reference evidence="2" key="1">
    <citation type="submission" date="2013-01" db="EMBL/GenBank/DDBJ databases">
        <title>Draft Genome Sequence of a Mulberry Tree, Morus notabilis C.K. Schneid.</title>
        <authorList>
            <person name="He N."/>
            <person name="Zhao S."/>
        </authorList>
    </citation>
    <scope>NUCLEOTIDE SEQUENCE</scope>
</reference>
<protein>
    <submittedName>
        <fullName evidence="1">Uncharacterized protein</fullName>
    </submittedName>
</protein>
<gene>
    <name evidence="1" type="ORF">L484_007056</name>
</gene>
<keyword evidence="2" id="KW-1185">Reference proteome</keyword>